<evidence type="ECO:0000256" key="1">
    <source>
        <dbReference type="SAM" id="Phobius"/>
    </source>
</evidence>
<keyword evidence="2" id="KW-0732">Signal</keyword>
<accession>A0A9W7T7S3</accession>
<dbReference type="InterPro" id="IPR013783">
    <property type="entry name" value="Ig-like_fold"/>
</dbReference>
<keyword evidence="5" id="KW-1185">Reference proteome</keyword>
<dbReference type="PANTHER" id="PTHR21063">
    <property type="entry name" value="LFA-3"/>
    <property type="match status" value="1"/>
</dbReference>
<sequence>MKNTFSVVLLLVCGVFGVTGEVKPVLVMEGDSVTLGTGITSMQKDDVVTWRVKGGEPDFVIVEIRKNKIPNVKGVRFRDRVQVNNQTGDLTINNMRVKHSGLYKAEISTNAGTTYKNFSVTVIDSSPYIATGDVKSVSVSVSEGESVTLNTDVQTHRDDLIVWRFGDEGLLIAKYDQEDNKISIYDDDVLDGMFRDRLKLDDQTGSLNITNFRTTDSGLYKLQISSNNKQTLHKNFRVFVSDPGLSAGQVTGIIFGVLLVIAVVGVFSYRRIKYEQQKQKVKEKMVEDKHSVNLKTGVTELQSDDVIEWMFRDEVIYRFSTDNRDKERLTDRLQVDDQTGSLTITDIRTADAGLYKVKMSSSSRVKSFLQLITGGGPSYSQLNVAVYVVKKVMAGDVFTLIPDAEIQSSDEIEWIFKDKDIKTIVDSMDNNLTLNETGSLTINCVNQNNTGLYKVKITSSKGTSYSYFKVIINGEIRTEFEGETVILETGFYKLPKETEIQWMFDNEVIISGGNSEDNNTISEYNGDDKRFQGKLELNNIDGYLSIGNIETRNKGLYKVRITTNEETSFLHYSVHVIDILDFARLFQAMSDEVHEEKDK</sequence>
<dbReference type="AlphaFoldDB" id="A0A9W7T7S3"/>
<keyword evidence="1" id="KW-1133">Transmembrane helix</keyword>
<dbReference type="Proteomes" id="UP001059041">
    <property type="component" value="Linkage Group LG25"/>
</dbReference>
<feature type="domain" description="Immunoglobulin" evidence="3">
    <location>
        <begin position="281"/>
        <end position="374"/>
    </location>
</feature>
<keyword evidence="1" id="KW-0472">Membrane</keyword>
<feature type="domain" description="Immunoglobulin" evidence="3">
    <location>
        <begin position="387"/>
        <end position="473"/>
    </location>
</feature>
<organism evidence="4 5">
    <name type="scientific">Triplophysa rosa</name>
    <name type="common">Cave loach</name>
    <dbReference type="NCBI Taxonomy" id="992332"/>
    <lineage>
        <taxon>Eukaryota</taxon>
        <taxon>Metazoa</taxon>
        <taxon>Chordata</taxon>
        <taxon>Craniata</taxon>
        <taxon>Vertebrata</taxon>
        <taxon>Euteleostomi</taxon>
        <taxon>Actinopterygii</taxon>
        <taxon>Neopterygii</taxon>
        <taxon>Teleostei</taxon>
        <taxon>Ostariophysi</taxon>
        <taxon>Cypriniformes</taxon>
        <taxon>Nemacheilidae</taxon>
        <taxon>Triplophysa</taxon>
    </lineage>
</organism>
<evidence type="ECO:0000313" key="4">
    <source>
        <dbReference type="EMBL" id="KAI7791259.1"/>
    </source>
</evidence>
<feature type="transmembrane region" description="Helical" evidence="1">
    <location>
        <begin position="250"/>
        <end position="269"/>
    </location>
</feature>
<dbReference type="OrthoDB" id="9835793at2759"/>
<feature type="chain" id="PRO_5040775580" description="Immunoglobulin domain-containing protein" evidence="2">
    <location>
        <begin position="21"/>
        <end position="599"/>
    </location>
</feature>
<proteinExistence type="predicted"/>
<protein>
    <recommendedName>
        <fullName evidence="3">Immunoglobulin domain-containing protein</fullName>
    </recommendedName>
</protein>
<dbReference type="InterPro" id="IPR036179">
    <property type="entry name" value="Ig-like_dom_sf"/>
</dbReference>
<feature type="signal peptide" evidence="2">
    <location>
        <begin position="1"/>
        <end position="20"/>
    </location>
</feature>
<dbReference type="InterPro" id="IPR003599">
    <property type="entry name" value="Ig_sub"/>
</dbReference>
<feature type="domain" description="Immunoglobulin" evidence="3">
    <location>
        <begin position="136"/>
        <end position="241"/>
    </location>
</feature>
<evidence type="ECO:0000313" key="5">
    <source>
        <dbReference type="Proteomes" id="UP001059041"/>
    </source>
</evidence>
<name>A0A9W7T7S3_TRIRA</name>
<comment type="caution">
    <text evidence="4">The sequence shown here is derived from an EMBL/GenBank/DDBJ whole genome shotgun (WGS) entry which is preliminary data.</text>
</comment>
<dbReference type="SMART" id="SM00409">
    <property type="entry name" value="IG"/>
    <property type="match status" value="5"/>
</dbReference>
<evidence type="ECO:0000256" key="2">
    <source>
        <dbReference type="SAM" id="SignalP"/>
    </source>
</evidence>
<reference evidence="4" key="1">
    <citation type="submission" date="2021-02" db="EMBL/GenBank/DDBJ databases">
        <title>Comparative genomics reveals that relaxation of natural selection precedes convergent phenotypic evolution of cavefish.</title>
        <authorList>
            <person name="Peng Z."/>
        </authorList>
    </citation>
    <scope>NUCLEOTIDE SEQUENCE</scope>
    <source>
        <tissue evidence="4">Muscle</tissue>
    </source>
</reference>
<keyword evidence="1" id="KW-0812">Transmembrane</keyword>
<dbReference type="SUPFAM" id="SSF48726">
    <property type="entry name" value="Immunoglobulin"/>
    <property type="match status" value="5"/>
</dbReference>
<feature type="domain" description="Immunoglobulin" evidence="3">
    <location>
        <begin position="474"/>
        <end position="577"/>
    </location>
</feature>
<evidence type="ECO:0000259" key="3">
    <source>
        <dbReference type="SMART" id="SM00409"/>
    </source>
</evidence>
<feature type="domain" description="Immunoglobulin" evidence="3">
    <location>
        <begin position="22"/>
        <end position="123"/>
    </location>
</feature>
<dbReference type="Pfam" id="PF07686">
    <property type="entry name" value="V-set"/>
    <property type="match status" value="3"/>
</dbReference>
<gene>
    <name evidence="4" type="ORF">IRJ41_013959</name>
</gene>
<dbReference type="InterPro" id="IPR013106">
    <property type="entry name" value="Ig_V-set"/>
</dbReference>
<dbReference type="Gene3D" id="2.60.40.10">
    <property type="entry name" value="Immunoglobulins"/>
    <property type="match status" value="5"/>
</dbReference>
<dbReference type="PANTHER" id="PTHR21063:SF4">
    <property type="entry name" value="CD48 ANTIGEN-RELATED"/>
    <property type="match status" value="1"/>
</dbReference>
<dbReference type="EMBL" id="JAFHDT010000025">
    <property type="protein sequence ID" value="KAI7791259.1"/>
    <property type="molecule type" value="Genomic_DNA"/>
</dbReference>